<dbReference type="AlphaFoldDB" id="A0A1A9V1R4"/>
<reference evidence="1" key="1">
    <citation type="submission" date="2020-05" db="UniProtKB">
        <authorList>
            <consortium name="EnsemblMetazoa"/>
        </authorList>
    </citation>
    <scope>IDENTIFICATION</scope>
    <source>
        <strain evidence="1">TTRI</strain>
    </source>
</reference>
<sequence length="109" mass="12723">MVDLKKFVSWTKEYLQNDKGAAKENRNTAAENQGAGTRLAKMHISQNIKFMGMGLKDGKSLRNRWPNNFRMFFRSTSRIFASLNQDSLRNLPLNRIIEWFYCSVTRTVD</sequence>
<protein>
    <submittedName>
        <fullName evidence="1">Uncharacterized protein</fullName>
    </submittedName>
</protein>
<dbReference type="Proteomes" id="UP000078200">
    <property type="component" value="Unassembled WGS sequence"/>
</dbReference>
<evidence type="ECO:0000313" key="2">
    <source>
        <dbReference type="Proteomes" id="UP000078200"/>
    </source>
</evidence>
<keyword evidence="2" id="KW-1185">Reference proteome</keyword>
<dbReference type="VEuPathDB" id="VectorBase:GAUT023005"/>
<accession>A0A1A9V1R4</accession>
<organism evidence="1 2">
    <name type="scientific">Glossina austeni</name>
    <name type="common">Savannah tsetse fly</name>
    <dbReference type="NCBI Taxonomy" id="7395"/>
    <lineage>
        <taxon>Eukaryota</taxon>
        <taxon>Metazoa</taxon>
        <taxon>Ecdysozoa</taxon>
        <taxon>Arthropoda</taxon>
        <taxon>Hexapoda</taxon>
        <taxon>Insecta</taxon>
        <taxon>Pterygota</taxon>
        <taxon>Neoptera</taxon>
        <taxon>Endopterygota</taxon>
        <taxon>Diptera</taxon>
        <taxon>Brachycera</taxon>
        <taxon>Muscomorpha</taxon>
        <taxon>Hippoboscoidea</taxon>
        <taxon>Glossinidae</taxon>
        <taxon>Glossina</taxon>
    </lineage>
</organism>
<proteinExistence type="predicted"/>
<name>A0A1A9V1R4_GLOAU</name>
<evidence type="ECO:0000313" key="1">
    <source>
        <dbReference type="EnsemblMetazoa" id="GAUT023005-PA"/>
    </source>
</evidence>
<dbReference type="EnsemblMetazoa" id="GAUT023005-RA">
    <property type="protein sequence ID" value="GAUT023005-PA"/>
    <property type="gene ID" value="GAUT023005"/>
</dbReference>